<name>M5RND2_9BACT</name>
<evidence type="ECO:0000256" key="2">
    <source>
        <dbReference type="ARBA" id="ARBA00022801"/>
    </source>
</evidence>
<dbReference type="InterPro" id="IPR050738">
    <property type="entry name" value="Sulfatase"/>
</dbReference>
<protein>
    <submittedName>
        <fullName evidence="3">Arylsulfatase B</fullName>
    </submittedName>
</protein>
<comment type="similarity">
    <text evidence="1">Belongs to the sulfatase family.</text>
</comment>
<dbReference type="PANTHER" id="PTHR42693:SF53">
    <property type="entry name" value="ENDO-4-O-SULFATASE"/>
    <property type="match status" value="1"/>
</dbReference>
<dbReference type="GO" id="GO:0004065">
    <property type="term" value="F:arylsulfatase activity"/>
    <property type="evidence" value="ECO:0007669"/>
    <property type="project" value="TreeGrafter"/>
</dbReference>
<accession>M5RND2</accession>
<evidence type="ECO:0000313" key="3">
    <source>
        <dbReference type="EMBL" id="EMI16897.1"/>
    </source>
</evidence>
<dbReference type="AlphaFoldDB" id="M5RND2"/>
<dbReference type="InterPro" id="IPR017850">
    <property type="entry name" value="Alkaline_phosphatase_core_sf"/>
</dbReference>
<reference evidence="3 4" key="1">
    <citation type="journal article" date="2013" name="Mar. Genomics">
        <title>Expression of sulfatases in Rhodopirellula baltica and the diversity of sulfatases in the genus Rhodopirellula.</title>
        <authorList>
            <person name="Wegner C.E."/>
            <person name="Richter-Heitmann T."/>
            <person name="Klindworth A."/>
            <person name="Klockow C."/>
            <person name="Richter M."/>
            <person name="Achstetter T."/>
            <person name="Glockner F.O."/>
            <person name="Harder J."/>
        </authorList>
    </citation>
    <scope>NUCLEOTIDE SEQUENCE [LARGE SCALE GENOMIC DNA]</scope>
    <source>
        <strain evidence="3 4">SM1</strain>
    </source>
</reference>
<sequence>MISSLDVLPTFMAAAGADLLPLKPAPSHEDKRNRRRAEAKYGAYDGINLLPHLRGESDAAARTLFWRLQGQTAVRDGEDKLITLSHRPAQLFQVDSDLAEADDRSRAERSRAEQLYQILGEWEASLATVPLWGSSPTWNAESAKHYDQWGVRTEPR</sequence>
<organism evidence="3 4">
    <name type="scientific">Rhodopirellula maiorica SM1</name>
    <dbReference type="NCBI Taxonomy" id="1265738"/>
    <lineage>
        <taxon>Bacteria</taxon>
        <taxon>Pseudomonadati</taxon>
        <taxon>Planctomycetota</taxon>
        <taxon>Planctomycetia</taxon>
        <taxon>Pirellulales</taxon>
        <taxon>Pirellulaceae</taxon>
        <taxon>Novipirellula</taxon>
    </lineage>
</organism>
<dbReference type="PANTHER" id="PTHR42693">
    <property type="entry name" value="ARYLSULFATASE FAMILY MEMBER"/>
    <property type="match status" value="1"/>
</dbReference>
<dbReference type="SUPFAM" id="SSF53649">
    <property type="entry name" value="Alkaline phosphatase-like"/>
    <property type="match status" value="1"/>
</dbReference>
<dbReference type="EMBL" id="ANOG01000896">
    <property type="protein sequence ID" value="EMI16897.1"/>
    <property type="molecule type" value="Genomic_DNA"/>
</dbReference>
<keyword evidence="4" id="KW-1185">Reference proteome</keyword>
<dbReference type="Gene3D" id="3.40.720.10">
    <property type="entry name" value="Alkaline Phosphatase, subunit A"/>
    <property type="match status" value="1"/>
</dbReference>
<gene>
    <name evidence="3" type="ORF">RMSM_06177</name>
</gene>
<evidence type="ECO:0000313" key="4">
    <source>
        <dbReference type="Proteomes" id="UP000011991"/>
    </source>
</evidence>
<keyword evidence="2" id="KW-0378">Hydrolase</keyword>
<dbReference type="PATRIC" id="fig|1265738.3.peg.6153"/>
<evidence type="ECO:0000256" key="1">
    <source>
        <dbReference type="ARBA" id="ARBA00008779"/>
    </source>
</evidence>
<dbReference type="Proteomes" id="UP000011991">
    <property type="component" value="Unassembled WGS sequence"/>
</dbReference>
<proteinExistence type="inferred from homology"/>
<comment type="caution">
    <text evidence="3">The sequence shown here is derived from an EMBL/GenBank/DDBJ whole genome shotgun (WGS) entry which is preliminary data.</text>
</comment>